<organism evidence="4 5">
    <name type="scientific">Xenopus laevis</name>
    <name type="common">African clawed frog</name>
    <dbReference type="NCBI Taxonomy" id="8355"/>
    <lineage>
        <taxon>Eukaryota</taxon>
        <taxon>Metazoa</taxon>
        <taxon>Chordata</taxon>
        <taxon>Craniata</taxon>
        <taxon>Vertebrata</taxon>
        <taxon>Euteleostomi</taxon>
        <taxon>Amphibia</taxon>
        <taxon>Batrachia</taxon>
        <taxon>Anura</taxon>
        <taxon>Pipoidea</taxon>
        <taxon>Pipidae</taxon>
        <taxon>Xenopodinae</taxon>
        <taxon>Xenopus</taxon>
        <taxon>Xenopus</taxon>
    </lineage>
</organism>
<feature type="region of interest" description="Disordered" evidence="2">
    <location>
        <begin position="270"/>
        <end position="669"/>
    </location>
</feature>
<name>A0A1L8ET41_XENLA</name>
<feature type="compositionally biased region" description="Basic and acidic residues" evidence="2">
    <location>
        <begin position="322"/>
        <end position="353"/>
    </location>
</feature>
<feature type="compositionally biased region" description="Basic and acidic residues" evidence="2">
    <location>
        <begin position="288"/>
        <end position="298"/>
    </location>
</feature>
<dbReference type="AlphaFoldDB" id="A0A1L8ET41"/>
<feature type="compositionally biased region" description="Basic and acidic residues" evidence="2">
    <location>
        <begin position="635"/>
        <end position="646"/>
    </location>
</feature>
<feature type="compositionally biased region" description="Basic and acidic residues" evidence="2">
    <location>
        <begin position="594"/>
        <end position="605"/>
    </location>
</feature>
<dbReference type="CTD" id="108702031"/>
<evidence type="ECO:0000259" key="3">
    <source>
        <dbReference type="Pfam" id="PF04664"/>
    </source>
</evidence>
<reference evidence="5" key="1">
    <citation type="submission" date="2025-08" db="UniProtKB">
        <authorList>
            <consortium name="RefSeq"/>
        </authorList>
    </citation>
    <scope>IDENTIFICATION</scope>
    <source>
        <strain evidence="5">J_2021</strain>
        <tissue evidence="5">Erythrocytes</tissue>
    </source>
</reference>
<evidence type="ECO:0000313" key="5">
    <source>
        <dbReference type="RefSeq" id="XP_018092518.1"/>
    </source>
</evidence>
<feature type="compositionally biased region" description="Acidic residues" evidence="2">
    <location>
        <begin position="371"/>
        <end position="382"/>
    </location>
</feature>
<evidence type="ECO:0000256" key="2">
    <source>
        <dbReference type="SAM" id="MobiDB-lite"/>
    </source>
</evidence>
<dbReference type="Bgee" id="108702031">
    <property type="expression patterns" value="Expressed in lung and 19 other cell types or tissues"/>
</dbReference>
<feature type="compositionally biased region" description="Basic and acidic residues" evidence="2">
    <location>
        <begin position="383"/>
        <end position="394"/>
    </location>
</feature>
<feature type="compositionally biased region" description="Basic and acidic residues" evidence="2">
    <location>
        <begin position="401"/>
        <end position="457"/>
    </location>
</feature>
<comment type="similarity">
    <text evidence="1">Belongs to the opioid growth factor receptor family.</text>
</comment>
<dbReference type="InterPro" id="IPR006757">
    <property type="entry name" value="OGF_rcpt"/>
</dbReference>
<feature type="domain" description="Opioid growth factor receptor (OGFr) conserved" evidence="3">
    <location>
        <begin position="61"/>
        <end position="265"/>
    </location>
</feature>
<dbReference type="PANTHER" id="PTHR14015:SF1">
    <property type="entry name" value="OPIOID GROWTH FACTOR RECEPTOR"/>
    <property type="match status" value="1"/>
</dbReference>
<accession>A0A1L8ET41</accession>
<feature type="compositionally biased region" description="Basic and acidic residues" evidence="2">
    <location>
        <begin position="486"/>
        <end position="538"/>
    </location>
</feature>
<evidence type="ECO:0000256" key="1">
    <source>
        <dbReference type="ARBA" id="ARBA00010365"/>
    </source>
</evidence>
<dbReference type="STRING" id="8355.A0A1L8ET41"/>
<dbReference type="KEGG" id="xla:108702031"/>
<feature type="region of interest" description="Disordered" evidence="2">
    <location>
        <begin position="681"/>
        <end position="718"/>
    </location>
</feature>
<dbReference type="PaxDb" id="8355-A0A1L8ET41"/>
<dbReference type="GO" id="GO:0016020">
    <property type="term" value="C:membrane"/>
    <property type="evidence" value="ECO:0007669"/>
    <property type="project" value="InterPro"/>
</dbReference>
<feature type="compositionally biased region" description="Basic and acidic residues" evidence="2">
    <location>
        <begin position="707"/>
        <end position="718"/>
    </location>
</feature>
<dbReference type="OMA" id="IETEHTV"/>
<dbReference type="RefSeq" id="XP_018092518.1">
    <property type="nucleotide sequence ID" value="XM_018237029.2"/>
</dbReference>
<sequence>MSCEWDVYWNRDYDSTWDDEENEILEPDPTRTFKWGASWSASAARDMQNYRRGYPGKEEPNNDEMLNLKFYKNEIMFEPNGVYIDDILADWQGQYDQLERNHSYIQWLFPLQEMGMNWCAKPLTQQEIEALKSDENAKRRFCEAYRLMLDFYGIKLKDEKTGEVVRSNNYIERFNNLNRHGHNNLRITRILKCLGELGYEHFQAPLVQFFLEETLVNKKLPNVKRSTLDYFMFTVKDRKQRKDLVLYAWEKLEDKGRFIWGPHRYLRKRTKKSTDSSINKDNTEDEESKISEEVKVERNNVANIAAASVSGTESATEEQLGDNEKEEKSKSEERSENVTEIILKKDQADEREQVVTGESSLDKHTQKELPDTSETEGVDEGNSEIRDLSEEKSEIQQAGIETEHTVEKKEKSKGEERSENVTEIILKKDKADEREQEVTGESSLDKYTQKELPHTSETEGVDEDEGNLEIRDLSEGKSEIQQTCIETKHTVEKKENSKSEERSENVTEIILKKDQADEREQEVTGESSLDKNTQKELPDTSETEGVDEGNSEIRDLSEEKSEIQQAGIETEHTVKKKEKSKGEELSENVTGIILKKDKADEREQVTGESSLDNNKQKELQHTSETEGVDEDEGNSEIRDLSEEKSEIQQAGIETKHTVEKKEKSKGEERLENVTEIILKKDKADEREQVTGESSLDTNTQKVLPHIPETEVNDKPMSE</sequence>
<dbReference type="Proteomes" id="UP000186698">
    <property type="component" value="Chromosome 9_10L"/>
</dbReference>
<dbReference type="GO" id="GO:0140625">
    <property type="term" value="F:opioid growth factor receptor activity"/>
    <property type="evidence" value="ECO:0007669"/>
    <property type="project" value="InterPro"/>
</dbReference>
<gene>
    <name evidence="5" type="primary">LOC108702031</name>
</gene>
<protein>
    <submittedName>
        <fullName evidence="5">Opioid growth factor receptor-like protein 1</fullName>
    </submittedName>
</protein>
<feature type="compositionally biased region" description="Basic and acidic residues" evidence="2">
    <location>
        <begin position="468"/>
        <end position="478"/>
    </location>
</feature>
<feature type="compositionally biased region" description="Basic and acidic residues" evidence="2">
    <location>
        <begin position="653"/>
        <end position="669"/>
    </location>
</feature>
<dbReference type="InterPro" id="IPR039574">
    <property type="entry name" value="OGFr"/>
</dbReference>
<feature type="compositionally biased region" description="Basic and acidic residues" evidence="2">
    <location>
        <begin position="551"/>
        <end position="562"/>
    </location>
</feature>
<feature type="compositionally biased region" description="Low complexity" evidence="2">
    <location>
        <begin position="299"/>
        <end position="310"/>
    </location>
</feature>
<dbReference type="Pfam" id="PF04664">
    <property type="entry name" value="OGFr_N"/>
    <property type="match status" value="1"/>
</dbReference>
<feature type="compositionally biased region" description="Polar residues" evidence="2">
    <location>
        <begin position="690"/>
        <end position="701"/>
    </location>
</feature>
<feature type="compositionally biased region" description="Basic and acidic residues" evidence="2">
    <location>
        <begin position="614"/>
        <end position="624"/>
    </location>
</feature>
<proteinExistence type="inferred from homology"/>
<dbReference type="OrthoDB" id="9030204at2759"/>
<keyword evidence="4" id="KW-1185">Reference proteome</keyword>
<dbReference type="PANTHER" id="PTHR14015">
    <property type="entry name" value="OPIOID GROWTH FACTOR RECEPTOR OGFR ZETA-TYPE OPIOID RECEPTOR"/>
    <property type="match status" value="1"/>
</dbReference>
<feature type="compositionally biased region" description="Basic and acidic residues" evidence="2">
    <location>
        <begin position="360"/>
        <end position="370"/>
    </location>
</feature>
<feature type="compositionally biased region" description="Acidic residues" evidence="2">
    <location>
        <begin position="539"/>
        <end position="550"/>
    </location>
</feature>
<evidence type="ECO:0000313" key="4">
    <source>
        <dbReference type="Proteomes" id="UP000186698"/>
    </source>
</evidence>
<dbReference type="GeneID" id="108702031"/>